<evidence type="ECO:0000313" key="1">
    <source>
        <dbReference type="EMBL" id="GAA1680218.1"/>
    </source>
</evidence>
<gene>
    <name evidence="1" type="ORF">GCM10009765_31770</name>
</gene>
<evidence type="ECO:0000313" key="2">
    <source>
        <dbReference type="Proteomes" id="UP001500618"/>
    </source>
</evidence>
<dbReference type="Proteomes" id="UP001500618">
    <property type="component" value="Unassembled WGS sequence"/>
</dbReference>
<reference evidence="2" key="1">
    <citation type="journal article" date="2019" name="Int. J. Syst. Evol. Microbiol.">
        <title>The Global Catalogue of Microorganisms (GCM) 10K type strain sequencing project: providing services to taxonomists for standard genome sequencing and annotation.</title>
        <authorList>
            <consortium name="The Broad Institute Genomics Platform"/>
            <consortium name="The Broad Institute Genome Sequencing Center for Infectious Disease"/>
            <person name="Wu L."/>
            <person name="Ma J."/>
        </authorList>
    </citation>
    <scope>NUCLEOTIDE SEQUENCE [LARGE SCALE GENOMIC DNA]</scope>
    <source>
        <strain evidence="2">JCM 14718</strain>
    </source>
</reference>
<dbReference type="RefSeq" id="WP_344311026.1">
    <property type="nucleotide sequence ID" value="NZ_BAAANY010000009.1"/>
</dbReference>
<comment type="caution">
    <text evidence="1">The sequence shown here is derived from an EMBL/GenBank/DDBJ whole genome shotgun (WGS) entry which is preliminary data.</text>
</comment>
<keyword evidence="2" id="KW-1185">Reference proteome</keyword>
<protein>
    <submittedName>
        <fullName evidence="1">Uncharacterized protein</fullName>
    </submittedName>
</protein>
<proteinExistence type="predicted"/>
<accession>A0ABP4T0D5</accession>
<sequence>MRTFDTSNGTGIDAIPPLDGWSFISGVEPRNGGIHTDDAGTVSGPVTLRTEVLPDGEAMLYVQPVGHEHWHPVAGGHYHWAEIPAAGSVRQAERRAEQVHVAATQLLATGGADAASLRLH</sequence>
<dbReference type="EMBL" id="BAAANY010000009">
    <property type="protein sequence ID" value="GAA1680218.1"/>
    <property type="molecule type" value="Genomic_DNA"/>
</dbReference>
<organism evidence="1 2">
    <name type="scientific">Fodinicola feengrottensis</name>
    <dbReference type="NCBI Taxonomy" id="435914"/>
    <lineage>
        <taxon>Bacteria</taxon>
        <taxon>Bacillati</taxon>
        <taxon>Actinomycetota</taxon>
        <taxon>Actinomycetes</taxon>
        <taxon>Mycobacteriales</taxon>
        <taxon>Fodinicola</taxon>
    </lineage>
</organism>
<name>A0ABP4T0D5_9ACTN</name>